<dbReference type="InterPro" id="IPR036956">
    <property type="entry name" value="Impact_N_sf"/>
</dbReference>
<dbReference type="Gene3D" id="3.30.230.30">
    <property type="entry name" value="Impact, N-terminal domain"/>
    <property type="match status" value="1"/>
</dbReference>
<accession>A0A9P4PC16</accession>
<dbReference type="EMBL" id="MU001506">
    <property type="protein sequence ID" value="KAF2441225.1"/>
    <property type="molecule type" value="Genomic_DNA"/>
</dbReference>
<dbReference type="GO" id="GO:0005737">
    <property type="term" value="C:cytoplasm"/>
    <property type="evidence" value="ECO:0007669"/>
    <property type="project" value="TreeGrafter"/>
</dbReference>
<dbReference type="PANTHER" id="PTHR16301">
    <property type="entry name" value="IMPACT-RELATED"/>
    <property type="match status" value="1"/>
</dbReference>
<dbReference type="GO" id="GO:0006446">
    <property type="term" value="P:regulation of translational initiation"/>
    <property type="evidence" value="ECO:0007669"/>
    <property type="project" value="TreeGrafter"/>
</dbReference>
<dbReference type="PANTHER" id="PTHR16301:SF25">
    <property type="entry name" value="PROTEIN IMPACT"/>
    <property type="match status" value="1"/>
</dbReference>
<evidence type="ECO:0000313" key="3">
    <source>
        <dbReference type="EMBL" id="KAF2441225.1"/>
    </source>
</evidence>
<evidence type="ECO:0000313" key="4">
    <source>
        <dbReference type="Proteomes" id="UP000799764"/>
    </source>
</evidence>
<evidence type="ECO:0000256" key="1">
    <source>
        <dbReference type="ARBA" id="ARBA00007665"/>
    </source>
</evidence>
<protein>
    <recommendedName>
        <fullName evidence="2">Impact N-terminal domain-containing protein</fullName>
    </recommendedName>
</protein>
<name>A0A9P4PC16_9PLEO</name>
<dbReference type="InterPro" id="IPR001498">
    <property type="entry name" value="Impact_N"/>
</dbReference>
<dbReference type="InterPro" id="IPR023582">
    <property type="entry name" value="Impact"/>
</dbReference>
<dbReference type="GO" id="GO:0140469">
    <property type="term" value="P:GCN2-mediated signaling"/>
    <property type="evidence" value="ECO:0007669"/>
    <property type="project" value="TreeGrafter"/>
</dbReference>
<organism evidence="3 4">
    <name type="scientific">Karstenula rhodostoma CBS 690.94</name>
    <dbReference type="NCBI Taxonomy" id="1392251"/>
    <lineage>
        <taxon>Eukaryota</taxon>
        <taxon>Fungi</taxon>
        <taxon>Dikarya</taxon>
        <taxon>Ascomycota</taxon>
        <taxon>Pezizomycotina</taxon>
        <taxon>Dothideomycetes</taxon>
        <taxon>Pleosporomycetidae</taxon>
        <taxon>Pleosporales</taxon>
        <taxon>Massarineae</taxon>
        <taxon>Didymosphaeriaceae</taxon>
        <taxon>Karstenula</taxon>
    </lineage>
</organism>
<dbReference type="OrthoDB" id="69641at2759"/>
<comment type="caution">
    <text evidence="3">The sequence shown here is derived from an EMBL/GenBank/DDBJ whole genome shotgun (WGS) entry which is preliminary data.</text>
</comment>
<dbReference type="SUPFAM" id="SSF54211">
    <property type="entry name" value="Ribosomal protein S5 domain 2-like"/>
    <property type="match status" value="1"/>
</dbReference>
<evidence type="ECO:0000259" key="2">
    <source>
        <dbReference type="Pfam" id="PF01205"/>
    </source>
</evidence>
<dbReference type="Pfam" id="PF01205">
    <property type="entry name" value="Impact_N"/>
    <property type="match status" value="1"/>
</dbReference>
<reference evidence="3" key="1">
    <citation type="journal article" date="2020" name="Stud. Mycol.">
        <title>101 Dothideomycetes genomes: a test case for predicting lifestyles and emergence of pathogens.</title>
        <authorList>
            <person name="Haridas S."/>
            <person name="Albert R."/>
            <person name="Binder M."/>
            <person name="Bloem J."/>
            <person name="Labutti K."/>
            <person name="Salamov A."/>
            <person name="Andreopoulos B."/>
            <person name="Baker S."/>
            <person name="Barry K."/>
            <person name="Bills G."/>
            <person name="Bluhm B."/>
            <person name="Cannon C."/>
            <person name="Castanera R."/>
            <person name="Culley D."/>
            <person name="Daum C."/>
            <person name="Ezra D."/>
            <person name="Gonzalez J."/>
            <person name="Henrissat B."/>
            <person name="Kuo A."/>
            <person name="Liang C."/>
            <person name="Lipzen A."/>
            <person name="Lutzoni F."/>
            <person name="Magnuson J."/>
            <person name="Mondo S."/>
            <person name="Nolan M."/>
            <person name="Ohm R."/>
            <person name="Pangilinan J."/>
            <person name="Park H.-J."/>
            <person name="Ramirez L."/>
            <person name="Alfaro M."/>
            <person name="Sun H."/>
            <person name="Tritt A."/>
            <person name="Yoshinaga Y."/>
            <person name="Zwiers L.-H."/>
            <person name="Turgeon B."/>
            <person name="Goodwin S."/>
            <person name="Spatafora J."/>
            <person name="Crous P."/>
            <person name="Grigoriev I."/>
        </authorList>
    </citation>
    <scope>NUCLEOTIDE SEQUENCE</scope>
    <source>
        <strain evidence="3">CBS 690.94</strain>
    </source>
</reference>
<proteinExistence type="inferred from homology"/>
<gene>
    <name evidence="3" type="ORF">P171DRAFT_92148</name>
</gene>
<sequence>MALKRELSPSPDVPTNIYRSEKIQHETSAFVGAFSPTLPAKALQTLPEFRTASHKMAAWRTRSKQKSLTPASKVLYDLGHDDDGEKWAGSRLQHVLNDTGTEGVVVVARWYGGQNIGPIRFTHIETCAKQAIWSWKVADDAAKKEHAVKKQKVEEETTRKELEENLRERDLNIFVLRKLLADKKAKLEDTEPAPPTPSKSLQDYSKMTMEALNRVDKARDATIAFVLKQIDKVDEELKLAKALDETTEDDWKDAEEAFAKREAAMSETKHGET</sequence>
<dbReference type="Proteomes" id="UP000799764">
    <property type="component" value="Unassembled WGS sequence"/>
</dbReference>
<keyword evidence="4" id="KW-1185">Reference proteome</keyword>
<feature type="domain" description="Impact N-terminal" evidence="2">
    <location>
        <begin position="44"/>
        <end position="132"/>
    </location>
</feature>
<dbReference type="InterPro" id="IPR020568">
    <property type="entry name" value="Ribosomal_Su5_D2-typ_SF"/>
</dbReference>
<dbReference type="AlphaFoldDB" id="A0A9P4PC16"/>
<comment type="similarity">
    <text evidence="1">Belongs to the IMPACT family.</text>
</comment>